<name>A0ABZ0US23_9RICK</name>
<dbReference type="InterPro" id="IPR000702">
    <property type="entry name" value="Ribosomal_uL6-like"/>
</dbReference>
<evidence type="ECO:0000256" key="1">
    <source>
        <dbReference type="ARBA" id="ARBA00022980"/>
    </source>
</evidence>
<comment type="subunit">
    <text evidence="3">Part of the 50S ribosomal subunit.</text>
</comment>
<sequence>MSRVGKMPVTVPAGISLKIDGSYIKASGPKGELEFSFPELVQFRYDGNLLTVSTNSEEKFGRSMWGTARNVVNNMIQGVNTGFSKKLELVGTGYKAAIRGKILVLELRFSHPVFYGIPSNVNIETPTPTEIVISGINKQVVGEIASEIRKLRPPEPYQGKGVRYAGERIIMKEGKKK</sequence>
<evidence type="ECO:0000256" key="4">
    <source>
        <dbReference type="RuleBase" id="RU003869"/>
    </source>
</evidence>
<dbReference type="GO" id="GO:0005840">
    <property type="term" value="C:ribosome"/>
    <property type="evidence" value="ECO:0007669"/>
    <property type="project" value="UniProtKB-KW"/>
</dbReference>
<feature type="domain" description="Large ribosomal subunit protein uL6 alpha-beta" evidence="6">
    <location>
        <begin position="11"/>
        <end position="82"/>
    </location>
</feature>
<dbReference type="PRINTS" id="PR00059">
    <property type="entry name" value="RIBOSOMALL6"/>
</dbReference>
<dbReference type="Pfam" id="PF00347">
    <property type="entry name" value="Ribosomal_L6"/>
    <property type="match status" value="2"/>
</dbReference>
<dbReference type="EMBL" id="CP110343">
    <property type="protein sequence ID" value="WPX97695.1"/>
    <property type="molecule type" value="Genomic_DNA"/>
</dbReference>
<dbReference type="Gene3D" id="3.90.930.12">
    <property type="entry name" value="Ribosomal protein L6, alpha-beta domain"/>
    <property type="match status" value="2"/>
</dbReference>
<evidence type="ECO:0000256" key="3">
    <source>
        <dbReference type="HAMAP-Rule" id="MF_01365"/>
    </source>
</evidence>
<dbReference type="PIRSF" id="PIRSF002162">
    <property type="entry name" value="Ribosomal_L6"/>
    <property type="match status" value="1"/>
</dbReference>
<dbReference type="PANTHER" id="PTHR11655:SF14">
    <property type="entry name" value="LARGE RIBOSOMAL SUBUNIT PROTEIN UL6M"/>
    <property type="match status" value="1"/>
</dbReference>
<protein>
    <recommendedName>
        <fullName evidence="3">Large ribosomal subunit protein uL6</fullName>
    </recommendedName>
</protein>
<keyword evidence="3 5" id="KW-0694">RNA-binding</keyword>
<keyword evidence="8" id="KW-1185">Reference proteome</keyword>
<evidence type="ECO:0000259" key="6">
    <source>
        <dbReference type="Pfam" id="PF00347"/>
    </source>
</evidence>
<accession>A0ABZ0US23</accession>
<feature type="domain" description="Large ribosomal subunit protein uL6 alpha-beta" evidence="6">
    <location>
        <begin position="90"/>
        <end position="164"/>
    </location>
</feature>
<comment type="similarity">
    <text evidence="3 4">Belongs to the universal ribosomal protein uL6 family.</text>
</comment>
<evidence type="ECO:0000256" key="5">
    <source>
        <dbReference type="RuleBase" id="RU003870"/>
    </source>
</evidence>
<keyword evidence="1 3" id="KW-0689">Ribosomal protein</keyword>
<gene>
    <name evidence="3" type="primary">rplF</name>
    <name evidence="7" type="ORF">Fokcrypt_00208</name>
</gene>
<dbReference type="Proteomes" id="UP001325140">
    <property type="component" value="Chromosome"/>
</dbReference>
<proteinExistence type="inferred from homology"/>
<dbReference type="SUPFAM" id="SSF56053">
    <property type="entry name" value="Ribosomal protein L6"/>
    <property type="match status" value="2"/>
</dbReference>
<dbReference type="HAMAP" id="MF_01365_B">
    <property type="entry name" value="Ribosomal_uL6_B"/>
    <property type="match status" value="1"/>
</dbReference>
<dbReference type="InterPro" id="IPR019906">
    <property type="entry name" value="Ribosomal_uL6_bac-type"/>
</dbReference>
<dbReference type="RefSeq" id="WP_323722347.1">
    <property type="nucleotide sequence ID" value="NZ_CP110343.1"/>
</dbReference>
<keyword evidence="3 5" id="KW-0699">rRNA-binding</keyword>
<dbReference type="NCBIfam" id="TIGR03654">
    <property type="entry name" value="L6_bact"/>
    <property type="match status" value="1"/>
</dbReference>
<comment type="function">
    <text evidence="3 5">This protein binds to the 23S rRNA, and is important in its secondary structure. It is located near the subunit interface in the base of the L7/L12 stalk, and near the tRNA binding site of the peptidyltransferase center.</text>
</comment>
<dbReference type="InterPro" id="IPR020040">
    <property type="entry name" value="Ribosomal_uL6_a/b-dom"/>
</dbReference>
<reference evidence="7" key="1">
    <citation type="submission" date="2022-10" db="EMBL/GenBank/DDBJ databases">
        <title>Host association and intracellularity evolved multiple times independently in the Rickettsiales.</title>
        <authorList>
            <person name="Castelli M."/>
            <person name="Nardi T."/>
            <person name="Gammuto L."/>
            <person name="Bellinzona G."/>
            <person name="Sabaneyeva E."/>
            <person name="Potekhin A."/>
            <person name="Serra V."/>
            <person name="Petroni G."/>
            <person name="Sassera D."/>
        </authorList>
    </citation>
    <scope>NUCLEOTIDE SEQUENCE [LARGE SCALE GENOMIC DNA]</scope>
    <source>
        <strain evidence="7">US_Bl 11III1</strain>
    </source>
</reference>
<organism evidence="7 8">
    <name type="scientific">Candidatus Fokinia crypta</name>
    <dbReference type="NCBI Taxonomy" id="1920990"/>
    <lineage>
        <taxon>Bacteria</taxon>
        <taxon>Pseudomonadati</taxon>
        <taxon>Pseudomonadota</taxon>
        <taxon>Alphaproteobacteria</taxon>
        <taxon>Rickettsiales</taxon>
        <taxon>Candidatus Midichloriaceae</taxon>
        <taxon>Candidatus Fokinia</taxon>
    </lineage>
</organism>
<keyword evidence="2 3" id="KW-0687">Ribonucleoprotein</keyword>
<evidence type="ECO:0000313" key="8">
    <source>
        <dbReference type="Proteomes" id="UP001325140"/>
    </source>
</evidence>
<evidence type="ECO:0000256" key="2">
    <source>
        <dbReference type="ARBA" id="ARBA00023274"/>
    </source>
</evidence>
<dbReference type="InterPro" id="IPR036789">
    <property type="entry name" value="Ribosomal_uL6-like_a/b-dom_sf"/>
</dbReference>
<evidence type="ECO:0000313" key="7">
    <source>
        <dbReference type="EMBL" id="WPX97695.1"/>
    </source>
</evidence>
<dbReference type="PANTHER" id="PTHR11655">
    <property type="entry name" value="60S/50S RIBOSOMAL PROTEIN L6/L9"/>
    <property type="match status" value="1"/>
</dbReference>